<evidence type="ECO:0000313" key="1">
    <source>
        <dbReference type="EMBL" id="GAG81150.1"/>
    </source>
</evidence>
<accession>X1AEZ3</accession>
<organism evidence="1">
    <name type="scientific">marine sediment metagenome</name>
    <dbReference type="NCBI Taxonomy" id="412755"/>
    <lineage>
        <taxon>unclassified sequences</taxon>
        <taxon>metagenomes</taxon>
        <taxon>ecological metagenomes</taxon>
    </lineage>
</organism>
<sequence>MKELNPKEEEEDLKTFIFNENEIVKKRVFSSHLIKEDLFGFGILLPRWEDIIKKGEVIGREQKWRPVIITSNRRGLAISKSFQNDYKISYGEIPYEIKLRWELKDIKKYIS</sequence>
<feature type="non-terminal residue" evidence="1">
    <location>
        <position position="111"/>
    </location>
</feature>
<dbReference type="AlphaFoldDB" id="X1AEZ3"/>
<name>X1AEZ3_9ZZZZ</name>
<protein>
    <submittedName>
        <fullName evidence="1">Uncharacterized protein</fullName>
    </submittedName>
</protein>
<gene>
    <name evidence="1" type="ORF">S01H4_27969</name>
</gene>
<comment type="caution">
    <text evidence="1">The sequence shown here is derived from an EMBL/GenBank/DDBJ whole genome shotgun (WGS) entry which is preliminary data.</text>
</comment>
<dbReference type="EMBL" id="BART01013790">
    <property type="protein sequence ID" value="GAG81150.1"/>
    <property type="molecule type" value="Genomic_DNA"/>
</dbReference>
<reference evidence="1" key="1">
    <citation type="journal article" date="2014" name="Front. Microbiol.">
        <title>High frequency of phylogenetically diverse reductive dehalogenase-homologous genes in deep subseafloor sedimentary metagenomes.</title>
        <authorList>
            <person name="Kawai M."/>
            <person name="Futagami T."/>
            <person name="Toyoda A."/>
            <person name="Takaki Y."/>
            <person name="Nishi S."/>
            <person name="Hori S."/>
            <person name="Arai W."/>
            <person name="Tsubouchi T."/>
            <person name="Morono Y."/>
            <person name="Uchiyama I."/>
            <person name="Ito T."/>
            <person name="Fujiyama A."/>
            <person name="Inagaki F."/>
            <person name="Takami H."/>
        </authorList>
    </citation>
    <scope>NUCLEOTIDE SEQUENCE</scope>
    <source>
        <strain evidence="1">Expedition CK06-06</strain>
    </source>
</reference>
<proteinExistence type="predicted"/>